<dbReference type="Gene3D" id="3.40.50.300">
    <property type="entry name" value="P-loop containing nucleotide triphosphate hydrolases"/>
    <property type="match status" value="2"/>
</dbReference>
<dbReference type="SMART" id="SM00487">
    <property type="entry name" value="DEXDc"/>
    <property type="match status" value="1"/>
</dbReference>
<evidence type="ECO:0000256" key="2">
    <source>
        <dbReference type="ARBA" id="ARBA00022763"/>
    </source>
</evidence>
<dbReference type="KEGG" id="cik:H0194_10670"/>
<evidence type="ECO:0000256" key="4">
    <source>
        <dbReference type="ARBA" id="ARBA00022806"/>
    </source>
</evidence>
<dbReference type="SMART" id="SM00490">
    <property type="entry name" value="HELICc"/>
    <property type="match status" value="1"/>
</dbReference>
<evidence type="ECO:0000256" key="1">
    <source>
        <dbReference type="ARBA" id="ARBA00022741"/>
    </source>
</evidence>
<dbReference type="InterPro" id="IPR001650">
    <property type="entry name" value="Helicase_C-like"/>
</dbReference>
<dbReference type="RefSeq" id="WP_185175844.1">
    <property type="nucleotide sequence ID" value="NZ_CP059404.1"/>
</dbReference>
<keyword evidence="2" id="KW-0227">DNA damage</keyword>
<dbReference type="SUPFAM" id="SSF50249">
    <property type="entry name" value="Nucleic acid-binding proteins"/>
    <property type="match status" value="1"/>
</dbReference>
<dbReference type="CDD" id="cd17992">
    <property type="entry name" value="DEXHc_RecG"/>
    <property type="match status" value="1"/>
</dbReference>
<dbReference type="Pfam" id="PF00271">
    <property type="entry name" value="Helicase_C"/>
    <property type="match status" value="1"/>
</dbReference>
<evidence type="ECO:0000313" key="10">
    <source>
        <dbReference type="EMBL" id="QNE89470.1"/>
    </source>
</evidence>
<dbReference type="InterPro" id="IPR047112">
    <property type="entry name" value="RecG/Mfd"/>
</dbReference>
<reference evidence="10 11" key="1">
    <citation type="submission" date="2020-07" db="EMBL/GenBank/DDBJ databases">
        <title>Complete genome and description of Corynebacterium incognita strain Marseille-Q3630 sp. nov.</title>
        <authorList>
            <person name="Boxberger M."/>
        </authorList>
    </citation>
    <scope>NUCLEOTIDE SEQUENCE [LARGE SCALE GENOMIC DNA]</scope>
    <source>
        <strain evidence="10 11">Marseille-Q3630</strain>
    </source>
</reference>
<dbReference type="PANTHER" id="PTHR47964">
    <property type="entry name" value="ATP-DEPENDENT DNA HELICASE HOMOLOG RECG, CHLOROPLASTIC"/>
    <property type="match status" value="1"/>
</dbReference>
<dbReference type="GO" id="GO:0005524">
    <property type="term" value="F:ATP binding"/>
    <property type="evidence" value="ECO:0007669"/>
    <property type="project" value="UniProtKB-KW"/>
</dbReference>
<dbReference type="EMBL" id="CP059404">
    <property type="protein sequence ID" value="QNE89470.1"/>
    <property type="molecule type" value="Genomic_DNA"/>
</dbReference>
<evidence type="ECO:0000313" key="11">
    <source>
        <dbReference type="Proteomes" id="UP000515743"/>
    </source>
</evidence>
<keyword evidence="5" id="KW-0067">ATP-binding</keyword>
<dbReference type="InterPro" id="IPR027417">
    <property type="entry name" value="P-loop_NTPase"/>
</dbReference>
<dbReference type="AlphaFoldDB" id="A0A7G7CPF4"/>
<dbReference type="GO" id="GO:0003678">
    <property type="term" value="F:DNA helicase activity"/>
    <property type="evidence" value="ECO:0007669"/>
    <property type="project" value="TreeGrafter"/>
</dbReference>
<dbReference type="InterPro" id="IPR011545">
    <property type="entry name" value="DEAD/DEAH_box_helicase_dom"/>
</dbReference>
<evidence type="ECO:0000256" key="7">
    <source>
        <dbReference type="ARBA" id="ARBA00023204"/>
    </source>
</evidence>
<dbReference type="PROSITE" id="PS51194">
    <property type="entry name" value="HELICASE_CTER"/>
    <property type="match status" value="1"/>
</dbReference>
<feature type="domain" description="Helicase C-terminal" evidence="9">
    <location>
        <begin position="500"/>
        <end position="659"/>
    </location>
</feature>
<gene>
    <name evidence="10" type="ORF">H0194_10670</name>
</gene>
<keyword evidence="3" id="KW-0378">Hydrolase</keyword>
<dbReference type="PANTHER" id="PTHR47964:SF1">
    <property type="entry name" value="ATP-DEPENDENT DNA HELICASE HOMOLOG RECG, CHLOROPLASTIC"/>
    <property type="match status" value="1"/>
</dbReference>
<evidence type="ECO:0000259" key="9">
    <source>
        <dbReference type="PROSITE" id="PS51194"/>
    </source>
</evidence>
<accession>A0A7G7CPF4</accession>
<dbReference type="PROSITE" id="PS51192">
    <property type="entry name" value="HELICASE_ATP_BIND_1"/>
    <property type="match status" value="1"/>
</dbReference>
<feature type="domain" description="Helicase ATP-binding" evidence="8">
    <location>
        <begin position="315"/>
        <end position="478"/>
    </location>
</feature>
<name>A0A7G7CPF4_9CORY</name>
<organism evidence="10 11">
    <name type="scientific">Corynebacterium incognita</name>
    <dbReference type="NCBI Taxonomy" id="2754725"/>
    <lineage>
        <taxon>Bacteria</taxon>
        <taxon>Bacillati</taxon>
        <taxon>Actinomycetota</taxon>
        <taxon>Actinomycetes</taxon>
        <taxon>Mycobacteriales</taxon>
        <taxon>Corynebacteriaceae</taxon>
        <taxon>Corynebacterium</taxon>
    </lineage>
</organism>
<keyword evidence="11" id="KW-1185">Reference proteome</keyword>
<dbReference type="InterPro" id="IPR014001">
    <property type="entry name" value="Helicase_ATP-bd"/>
</dbReference>
<dbReference type="GO" id="GO:0016787">
    <property type="term" value="F:hydrolase activity"/>
    <property type="evidence" value="ECO:0007669"/>
    <property type="project" value="UniProtKB-KW"/>
</dbReference>
<evidence type="ECO:0000256" key="6">
    <source>
        <dbReference type="ARBA" id="ARBA00023125"/>
    </source>
</evidence>
<keyword evidence="7" id="KW-0234">DNA repair</keyword>
<sequence>MLGWHDERTLSSVLPDKEAKALKKAFGYTTCDELLQHVPRKYVRHGLGLDLDGANEGDIVTIVSTVTSTNTRHTTARGGRNLEIFNVHLDNGVSVSFFNTPWARRSLCAGVRAMFSGKVKFFRGNVQLQHPDFFVLGAQGGATTPTPDKATGSLRALASFGELEDILYDRDWLPIYPATKQVTSWRLLGAVHRVLETLPPVPDPLDPLVTEGDVELPRIPVERDGLPRPLLSLDAAVRGAHEPGPEGPQAALTRLKFNEALAVATVMELRRADAAARVATPLVPRRDGFRAAMLATMPFELTAGQQQVVEEIGGDLEDSSPMSRLLQGEVGSGKTIVAALAMLQAVDAGSQAALLAPTEVLASQHATSLRSSLPAGVNVVLLTGSMKTAEKRQALLDIVSGEANIVVGTHSLIQDSVEFFNLSLVVVDEQHRFGVEQRDRLREKALGQLTPHLLVMTATPIPRTIAMTVFGDLAVSTLRELPGGRKPIQSSVVPDERENWVQRAWARIREEVAAGHQAFVVCPRIEGDGGVEEIAADLATGPLKGLRIGVLHGRMPNKDAVMTDFAAGDYDVLVATTVIEVGVDVPNATVMLIREAESFGVSQLHQLRGRVGRGGNASLCLFHTLAPVGSTSFNRIRDIAATSDGFELAELDLQDRQEGDVLGTAQSGTHRTLRLLNLRSDAAIIEAAHGVAAQLVVVNPDAATKLVSDLTATEQEYLDKS</sequence>
<dbReference type="InterPro" id="IPR045562">
    <property type="entry name" value="RecG_dom3_C"/>
</dbReference>
<dbReference type="SUPFAM" id="SSF52540">
    <property type="entry name" value="P-loop containing nucleoside triphosphate hydrolases"/>
    <property type="match status" value="2"/>
</dbReference>
<keyword evidence="6" id="KW-0238">DNA-binding</keyword>
<evidence type="ECO:0000259" key="8">
    <source>
        <dbReference type="PROSITE" id="PS51192"/>
    </source>
</evidence>
<keyword evidence="4 10" id="KW-0347">Helicase</keyword>
<dbReference type="GO" id="GO:0003677">
    <property type="term" value="F:DNA binding"/>
    <property type="evidence" value="ECO:0007669"/>
    <property type="project" value="UniProtKB-KW"/>
</dbReference>
<dbReference type="Pfam" id="PF00270">
    <property type="entry name" value="DEAD"/>
    <property type="match status" value="1"/>
</dbReference>
<proteinExistence type="predicted"/>
<keyword evidence="1" id="KW-0547">Nucleotide-binding</keyword>
<protein>
    <submittedName>
        <fullName evidence="10">ATP-dependent DNA helicase RecG</fullName>
    </submittedName>
</protein>
<dbReference type="GO" id="GO:0006281">
    <property type="term" value="P:DNA repair"/>
    <property type="evidence" value="ECO:0007669"/>
    <property type="project" value="UniProtKB-KW"/>
</dbReference>
<dbReference type="InterPro" id="IPR012340">
    <property type="entry name" value="NA-bd_OB-fold"/>
</dbReference>
<dbReference type="CDD" id="cd04488">
    <property type="entry name" value="RecG_wedge_OBF"/>
    <property type="match status" value="1"/>
</dbReference>
<dbReference type="Pfam" id="PF19833">
    <property type="entry name" value="RecG_dom3_C"/>
    <property type="match status" value="1"/>
</dbReference>
<evidence type="ECO:0000256" key="5">
    <source>
        <dbReference type="ARBA" id="ARBA00022840"/>
    </source>
</evidence>
<dbReference type="Proteomes" id="UP000515743">
    <property type="component" value="Chromosome"/>
</dbReference>
<evidence type="ECO:0000256" key="3">
    <source>
        <dbReference type="ARBA" id="ARBA00022801"/>
    </source>
</evidence>
<dbReference type="Gene3D" id="2.40.50.140">
    <property type="entry name" value="Nucleic acid-binding proteins"/>
    <property type="match status" value="1"/>
</dbReference>